<dbReference type="CDD" id="cd00293">
    <property type="entry name" value="USP-like"/>
    <property type="match status" value="1"/>
</dbReference>
<dbReference type="Gene3D" id="3.40.50.12370">
    <property type="match status" value="1"/>
</dbReference>
<evidence type="ECO:0000313" key="3">
    <source>
        <dbReference type="EMBL" id="MCL6220092.1"/>
    </source>
</evidence>
<reference evidence="3" key="1">
    <citation type="submission" date="2022-01" db="EMBL/GenBank/DDBJ databases">
        <title>Genome sequencing of Zunongwangia sp. M21534 genome.</title>
        <authorList>
            <person name="Chen Y."/>
            <person name="Dong C."/>
            <person name="Shao Z."/>
        </authorList>
    </citation>
    <scope>NUCLEOTIDE SEQUENCE</scope>
    <source>
        <strain evidence="3">MCCC M21534</strain>
    </source>
</reference>
<gene>
    <name evidence="3" type="ORF">L1967_17505</name>
</gene>
<keyword evidence="4" id="KW-1185">Reference proteome</keyword>
<dbReference type="EMBL" id="JAKHSK010000032">
    <property type="protein sequence ID" value="MCL6220092.1"/>
    <property type="molecule type" value="Genomic_DNA"/>
</dbReference>
<dbReference type="Proteomes" id="UP001139521">
    <property type="component" value="Unassembled WGS sequence"/>
</dbReference>
<evidence type="ECO:0000259" key="2">
    <source>
        <dbReference type="Pfam" id="PF00582"/>
    </source>
</evidence>
<dbReference type="PRINTS" id="PR01438">
    <property type="entry name" value="UNVRSLSTRESS"/>
</dbReference>
<dbReference type="RefSeq" id="WP_249602798.1">
    <property type="nucleotide sequence ID" value="NZ_JAKHSK010000032.1"/>
</dbReference>
<protein>
    <submittedName>
        <fullName evidence="3">Universal stress protein</fullName>
    </submittedName>
</protein>
<sequence length="261" mass="30030">MKTVLIPFDFSKASLNALKYAVEFAKQKPIVTVYLLRILSEGADEDENEEKKKLYEVIAEYDKPEYPEIIPMVKQGKLAPVILKLREELNIDLVIVGTRGSKVERENMTSNTSKFVQQADLPVLVIPEKSKEFSLKTIVLTMGKEKIPDRNVLYTLLDIARRFKAKVHLLTVDKDSNLLGYSDYDEINEKTIEYFLEMFYSHHTFLENEDIEEGIKQYIENHNADMLAIMPKTHLEKPKASQGKLTNILTLHSDKPLLVLD</sequence>
<dbReference type="PANTHER" id="PTHR46268:SF6">
    <property type="entry name" value="UNIVERSAL STRESS PROTEIN UP12"/>
    <property type="match status" value="1"/>
</dbReference>
<dbReference type="PANTHER" id="PTHR46268">
    <property type="entry name" value="STRESS RESPONSE PROTEIN NHAX"/>
    <property type="match status" value="1"/>
</dbReference>
<dbReference type="InterPro" id="IPR006016">
    <property type="entry name" value="UspA"/>
</dbReference>
<comment type="caution">
    <text evidence="3">The sequence shown here is derived from an EMBL/GenBank/DDBJ whole genome shotgun (WGS) entry which is preliminary data.</text>
</comment>
<accession>A0A9X1ZS94</accession>
<evidence type="ECO:0000256" key="1">
    <source>
        <dbReference type="ARBA" id="ARBA00008791"/>
    </source>
</evidence>
<dbReference type="InterPro" id="IPR006015">
    <property type="entry name" value="Universal_stress_UspA"/>
</dbReference>
<dbReference type="SUPFAM" id="SSF52402">
    <property type="entry name" value="Adenine nucleotide alpha hydrolases-like"/>
    <property type="match status" value="2"/>
</dbReference>
<name>A0A9X1ZS94_9FLAO</name>
<comment type="similarity">
    <text evidence="1">Belongs to the universal stress protein A family.</text>
</comment>
<organism evidence="3 4">
    <name type="scientific">Zunongwangia pacifica</name>
    <dbReference type="NCBI Taxonomy" id="2911062"/>
    <lineage>
        <taxon>Bacteria</taxon>
        <taxon>Pseudomonadati</taxon>
        <taxon>Bacteroidota</taxon>
        <taxon>Flavobacteriia</taxon>
        <taxon>Flavobacteriales</taxon>
        <taxon>Flavobacteriaceae</taxon>
        <taxon>Zunongwangia</taxon>
    </lineage>
</organism>
<evidence type="ECO:0000313" key="4">
    <source>
        <dbReference type="Proteomes" id="UP001139521"/>
    </source>
</evidence>
<dbReference type="Pfam" id="PF00582">
    <property type="entry name" value="Usp"/>
    <property type="match status" value="1"/>
</dbReference>
<feature type="domain" description="UspA" evidence="2">
    <location>
        <begin position="1"/>
        <end position="127"/>
    </location>
</feature>
<dbReference type="AlphaFoldDB" id="A0A9X1ZS94"/>
<proteinExistence type="inferred from homology"/>